<dbReference type="Pfam" id="PF12256">
    <property type="entry name" value="TcdB_toxin_midN"/>
    <property type="match status" value="1"/>
</dbReference>
<feature type="domain" description="Insecticide toxin TcdB middle/C-terminal" evidence="6">
    <location>
        <begin position="904"/>
        <end position="1021"/>
    </location>
</feature>
<evidence type="ECO:0000256" key="4">
    <source>
        <dbReference type="ARBA" id="ARBA00023026"/>
    </source>
</evidence>
<dbReference type="InterPro" id="IPR022385">
    <property type="entry name" value="Rhs_assc_core"/>
</dbReference>
<dbReference type="NCBIfam" id="TIGR03696">
    <property type="entry name" value="Rhs_assc_core"/>
    <property type="match status" value="1"/>
</dbReference>
<evidence type="ECO:0000256" key="3">
    <source>
        <dbReference type="ARBA" id="ARBA00022729"/>
    </source>
</evidence>
<gene>
    <name evidence="8" type="ORF">B0I18_102103</name>
</gene>
<evidence type="ECO:0000259" key="6">
    <source>
        <dbReference type="Pfam" id="PF12255"/>
    </source>
</evidence>
<evidence type="ECO:0000256" key="5">
    <source>
        <dbReference type="SAM" id="MobiDB-lite"/>
    </source>
</evidence>
<proteinExistence type="predicted"/>
<comment type="caution">
    <text evidence="8">The sequence shown here is derived from an EMBL/GenBank/DDBJ whole genome shotgun (WGS) entry which is preliminary data.</text>
</comment>
<evidence type="ECO:0000256" key="2">
    <source>
        <dbReference type="ARBA" id="ARBA00022525"/>
    </source>
</evidence>
<dbReference type="Pfam" id="PF03534">
    <property type="entry name" value="SpvB"/>
    <property type="match status" value="1"/>
</dbReference>
<keyword evidence="3" id="KW-0732">Signal</keyword>
<feature type="compositionally biased region" description="Polar residues" evidence="5">
    <location>
        <begin position="1"/>
        <end position="14"/>
    </location>
</feature>
<dbReference type="Gene3D" id="2.180.10.10">
    <property type="entry name" value="RHS repeat-associated core"/>
    <property type="match status" value="1"/>
</dbReference>
<dbReference type="SUPFAM" id="SSF69318">
    <property type="entry name" value="Integrin alpha N-terminal domain"/>
    <property type="match status" value="1"/>
</dbReference>
<reference evidence="8 9" key="1">
    <citation type="submission" date="2018-03" db="EMBL/GenBank/DDBJ databases">
        <title>Genomic Encyclopedia of Type Strains, Phase III (KMG-III): the genomes of soil and plant-associated and newly described type strains.</title>
        <authorList>
            <person name="Whitman W."/>
        </authorList>
    </citation>
    <scope>NUCLEOTIDE SEQUENCE [LARGE SCALE GENOMIC DNA]</scope>
    <source>
        <strain evidence="8 9">CGMCC 1.12700</strain>
    </source>
</reference>
<keyword evidence="2" id="KW-0964">Secreted</keyword>
<dbReference type="OrthoDB" id="9765204at2"/>
<dbReference type="GO" id="GO:0005576">
    <property type="term" value="C:extracellular region"/>
    <property type="evidence" value="ECO:0007669"/>
    <property type="project" value="UniProtKB-SubCell"/>
</dbReference>
<evidence type="ECO:0000313" key="8">
    <source>
        <dbReference type="EMBL" id="PSK93134.1"/>
    </source>
</evidence>
<dbReference type="PANTHER" id="PTHR32305:SF15">
    <property type="entry name" value="PROTEIN RHSA-RELATED"/>
    <property type="match status" value="1"/>
</dbReference>
<dbReference type="Pfam" id="PF12255">
    <property type="entry name" value="TcdB_toxin_midC"/>
    <property type="match status" value="1"/>
</dbReference>
<dbReference type="RefSeq" id="WP_106522157.1">
    <property type="nucleotide sequence ID" value="NZ_PYGD01000002.1"/>
</dbReference>
<evidence type="ECO:0000256" key="1">
    <source>
        <dbReference type="ARBA" id="ARBA00004613"/>
    </source>
</evidence>
<dbReference type="InterPro" id="IPR013517">
    <property type="entry name" value="FG-GAP"/>
</dbReference>
<dbReference type="InterPro" id="IPR050708">
    <property type="entry name" value="T6SS_VgrG/RHS"/>
</dbReference>
<dbReference type="PANTHER" id="PTHR32305">
    <property type="match status" value="1"/>
</dbReference>
<feature type="region of interest" description="Disordered" evidence="5">
    <location>
        <begin position="1"/>
        <end position="40"/>
    </location>
</feature>
<dbReference type="Pfam" id="PF13517">
    <property type="entry name" value="FG-GAP_3"/>
    <property type="match status" value="1"/>
</dbReference>
<evidence type="ECO:0000259" key="7">
    <source>
        <dbReference type="Pfam" id="PF12256"/>
    </source>
</evidence>
<dbReference type="InterPro" id="IPR028994">
    <property type="entry name" value="Integrin_alpha_N"/>
</dbReference>
<dbReference type="InterPro" id="IPR003284">
    <property type="entry name" value="Sal_SpvB"/>
</dbReference>
<dbReference type="Proteomes" id="UP000240572">
    <property type="component" value="Unassembled WGS sequence"/>
</dbReference>
<evidence type="ECO:0000313" key="9">
    <source>
        <dbReference type="Proteomes" id="UP000240572"/>
    </source>
</evidence>
<organism evidence="8 9">
    <name type="scientific">Taibaiella chishuiensis</name>
    <dbReference type="NCBI Taxonomy" id="1434707"/>
    <lineage>
        <taxon>Bacteria</taxon>
        <taxon>Pseudomonadati</taxon>
        <taxon>Bacteroidota</taxon>
        <taxon>Chitinophagia</taxon>
        <taxon>Chitinophagales</taxon>
        <taxon>Chitinophagaceae</taxon>
        <taxon>Taibaiella</taxon>
    </lineage>
</organism>
<name>A0A2P8D7D0_9BACT</name>
<feature type="region of interest" description="Disordered" evidence="5">
    <location>
        <begin position="2239"/>
        <end position="2267"/>
    </location>
</feature>
<sequence>MQDNPKSTEQSNNKGHLLDRYSVQPKQEEDKSPFYKSAAPSISLPKGGGALKGIDEKFSVNAVNGTAGLEIALPLSPGRGGFTPALSLSYNSGGGNSAFGLGWDLSLPAIQRRTDKQLPLYNDDGESDVFLLAGAEDLIPYTYVENELLPVYPSAYQIKRYRPRIEGLFARIEYIRRKDSTESWWRVTTKDNITTYYGLDIEGRISDPEYPGRVFKWLPQVTLDHKGNVQWFRYKKENNQNIADAVFERNRKTAGFAQQYLKRILYCNLQPWFTTEADTYEPAIPEETTFLMNAEFDYGDQADRYNPLSTVPWPSRNDAFSDFHAGFEIRTYRKCRRVLMYHAFDELLDPTRPVGELVRSLELSYKNDGLDTGSLREADYITQAGQTGYVFKNGNWRSKSLPPMTFYYEPLQWDTTLHTVSKEDFRHAPQGLTGPYQWTDFEGEGISGILTEQGNGWFYKNNLGDGHFATAKSIAPKPNFTGLGSGSLQWQDLDADGRRQVVNTDPLKGFWELEDYNPRDPDMPHWKPFRAFPQNANIDWDNPFTKMIDLDGDGRPEVLITEDRAWTWFKNEGSQGFSNGGHAPVFTNEEKGPMLLLRDTIQSIFLADMNGDGLTDLVRIKNGEICYWPNMGYGHFGARVTMANAPVFTGTEVYNPLYLSFADISGTGAADLIYTDGRTCKAWINMAGNGWGEAVSFGSLPGTDPYSKIAVLDFLGNGTGCLVWSSPLPAHATAPLRYMDLMGGKKPYLMQRYTNGTGKAVAVTYKSSTQYYLEDKLAGRPWATRLPFPVHCISSVTTTDQVSGTEYRQLYRYRHGYYDHEEREFRGFGYVETTDSDKAISGPQTQLDQPPVLTKTWNHTGAWKREGTLLDEYKKEFFHFEGWDQLTDIITVEASDNAQETREAYRALKGQPLRQEVYALDGAAQQDIPYSVTASAYTVKRIQKLGNNRYASFLSYQQQSVAFSCERDTSDPRLAHSFTLATDLYGNVTRSAQIAYARKTFPGGLPAKVRQAQEQTAITYSEQEFTGDVPSGALYYRLRQPCEAKSYEARLAAPQAALYTYNELKVLMSAQALDFSEQLVTGRIRLLGHNISLFYNDQASASLPFGSLEARSLPYESYTQVLSSKMLTVPHPYAGKVQPAMLTEGGYVTPAGQTGYWLPSGKAVFQDVDNRFYTPLVFTDPWGKNTTITYWTSGSNAYWLLPKSVTDALGNTSGVLSYDWRTLQPLALKDSNDNVSEIAYDALGLPVAMATRGKIVNGNSADGDDLGGLDIDSAGDITLQQQFFDTAAPAAAAGLLKNATWRCVYDFSKTPVAVGMIARQQHVRNPLVLSGQDTAPILRFSYSDALGRVIMHKAQCAVQSDGKSWIGSGRTIYNNKGNAVMQFEPYFSNTHTCEAAEVAATVGVSPKLYYDPLNRLYRTELPDGSFTKTTWTAWQQSIWDNNDTVMDSSWYTARIDNAMGDEEKDAARKAAVQYDTPTLVHTDVLARPYYTIQHNRYPNATGNPVDELIHSYVQLDIQGNRLAVIDGNHASNDLVVNKAILEYSYNMIQGVIYQESRDSGRQWTLTDVAGQPLYAWDADERLFRMTYDDLRRLTGKYEDSKLFEKTVYGESYPSGDPKSLNLRSALYESYDTSGKQAIPGGYDFKGNPLQTTQRLLSDKIMTSVNWSGAGPGLSAEVFTASTLVDALDRPVRSTDPGNNIQEFIYDRGGALQQVKLNGSEYVKNIIYDAKGQRSSIQYGNNTVTKYSYDPITYRLRRLLTTADTGINKRQDLNYWYDPVGNITRVKDEVPEPLFYNNSLIEAVQDFTYDAMYRLVIATGREMVDTPVFTTADLWNSPAPAPLGSKAARNYTQKYSYDAVGNITKLQHCAGTGCYTRTYAYMPDTNRLKQTAISNGPTYIKYGHDTRGNMTMMPHLTIMAWNSLNELASIANSDMQTWYQYSGGQRIRKFVDKGNIFEERIYLGNFEIYRTFDSFSSLTPTLERSTVHISDDTGRIAMLEKRNPAYASDASEPVLTRYIYSNHLQSATLELDETARIISYEEYHPYGTTAYQASNGAIKAVAKRYHYTGKERDEESGLYYHGARYYIPWLARWTASDPLESKYAGMSSYNYSFNNPVMWNDPSGADPGDGDDKKRQPIRVRAIDEKGNEVPAGTTLQYDGIRKGKQNPLVDIFSTSPSISTGDSEKGDFEAPAGKIFSITYKWIKFKGQKEGHYELSNQGFEPINKPFSEEPVKEEIPEPIQEETTKLRDPGPVPQKTTKQRNPVPVEKKVVTQRIERKKNVITPTVITKQTNPVLVPVSPTKPVPTATPNPDDLCWKCFIGVTNGHVPQESKKIATWLINNPDYNLTIRADGMMSGHMFGGAYKWNENHSMFDEETVLQRLQRRFNVIVREIVKAGGGKIKPDRIKLEPLNPDGRRLIYGPVIRK</sequence>
<accession>A0A2P8D7D0</accession>
<protein>
    <submittedName>
        <fullName evidence="8">RHS repeat-associated protein</fullName>
    </submittedName>
</protein>
<dbReference type="InterPro" id="IPR022044">
    <property type="entry name" value="TcdB_toxin_mid/C"/>
</dbReference>
<feature type="domain" description="Insecticide toxin TcdB middle/N-terminal" evidence="7">
    <location>
        <begin position="701"/>
        <end position="861"/>
    </location>
</feature>
<keyword evidence="4" id="KW-0843">Virulence</keyword>
<dbReference type="InterPro" id="IPR022045">
    <property type="entry name" value="TcdB_toxin_mid/N"/>
</dbReference>
<comment type="subcellular location">
    <subcellularLocation>
        <location evidence="1">Secreted</location>
    </subcellularLocation>
</comment>
<dbReference type="GO" id="GO:0005737">
    <property type="term" value="C:cytoplasm"/>
    <property type="evidence" value="ECO:0007669"/>
    <property type="project" value="InterPro"/>
</dbReference>
<dbReference type="PRINTS" id="PR01341">
    <property type="entry name" value="SALSPVBPROT"/>
</dbReference>
<keyword evidence="9" id="KW-1185">Reference proteome</keyword>
<dbReference type="EMBL" id="PYGD01000002">
    <property type="protein sequence ID" value="PSK93134.1"/>
    <property type="molecule type" value="Genomic_DNA"/>
</dbReference>